<keyword evidence="1" id="KW-1133">Transmembrane helix</keyword>
<sequence length="51" mass="5979">MKTDVCKLETQRLVCNNNQKIVDDLPNKCPFYGNFFVVIFCSSNILFINYQ</sequence>
<accession>A0A0N4U0G6</accession>
<keyword evidence="1" id="KW-0812">Transmembrane</keyword>
<reference evidence="2 4" key="2">
    <citation type="submission" date="2018-11" db="EMBL/GenBank/DDBJ databases">
        <authorList>
            <consortium name="Pathogen Informatics"/>
        </authorList>
    </citation>
    <scope>NUCLEOTIDE SEQUENCE [LARGE SCALE GENOMIC DNA]</scope>
</reference>
<gene>
    <name evidence="2" type="ORF">DME_LOCUS4406</name>
</gene>
<evidence type="ECO:0000313" key="5">
    <source>
        <dbReference type="WBParaSite" id="DME_0000004601-mRNA-1"/>
    </source>
</evidence>
<keyword evidence="1" id="KW-0472">Membrane</keyword>
<dbReference type="Proteomes" id="UP000038040">
    <property type="component" value="Unplaced"/>
</dbReference>
<protein>
    <submittedName>
        <fullName evidence="2 5">Uncharacterized protein</fullName>
    </submittedName>
</protein>
<evidence type="ECO:0000313" key="3">
    <source>
        <dbReference type="Proteomes" id="UP000038040"/>
    </source>
</evidence>
<evidence type="ECO:0000313" key="2">
    <source>
        <dbReference type="EMBL" id="VDN54433.1"/>
    </source>
</evidence>
<evidence type="ECO:0000313" key="4">
    <source>
        <dbReference type="Proteomes" id="UP000274756"/>
    </source>
</evidence>
<name>A0A0N4U0G6_DRAME</name>
<feature type="transmembrane region" description="Helical" evidence="1">
    <location>
        <begin position="31"/>
        <end position="50"/>
    </location>
</feature>
<dbReference type="EMBL" id="UYYG01001150">
    <property type="protein sequence ID" value="VDN54433.1"/>
    <property type="molecule type" value="Genomic_DNA"/>
</dbReference>
<proteinExistence type="predicted"/>
<evidence type="ECO:0000256" key="1">
    <source>
        <dbReference type="SAM" id="Phobius"/>
    </source>
</evidence>
<dbReference type="Proteomes" id="UP000274756">
    <property type="component" value="Unassembled WGS sequence"/>
</dbReference>
<reference evidence="5" key="1">
    <citation type="submission" date="2017-02" db="UniProtKB">
        <authorList>
            <consortium name="WormBaseParasite"/>
        </authorList>
    </citation>
    <scope>IDENTIFICATION</scope>
</reference>
<organism evidence="3 5">
    <name type="scientific">Dracunculus medinensis</name>
    <name type="common">Guinea worm</name>
    <dbReference type="NCBI Taxonomy" id="318479"/>
    <lineage>
        <taxon>Eukaryota</taxon>
        <taxon>Metazoa</taxon>
        <taxon>Ecdysozoa</taxon>
        <taxon>Nematoda</taxon>
        <taxon>Chromadorea</taxon>
        <taxon>Rhabditida</taxon>
        <taxon>Spirurina</taxon>
        <taxon>Dracunculoidea</taxon>
        <taxon>Dracunculidae</taxon>
        <taxon>Dracunculus</taxon>
    </lineage>
</organism>
<keyword evidence="4" id="KW-1185">Reference proteome</keyword>
<dbReference type="AlphaFoldDB" id="A0A0N4U0G6"/>
<dbReference type="WBParaSite" id="DME_0000004601-mRNA-1">
    <property type="protein sequence ID" value="DME_0000004601-mRNA-1"/>
    <property type="gene ID" value="DME_0000004601"/>
</dbReference>